<dbReference type="Proteomes" id="UP000660024">
    <property type="component" value="Unassembled WGS sequence"/>
</dbReference>
<organism evidence="7 8">
    <name type="scientific">Pedobacter segetis</name>
    <dbReference type="NCBI Taxonomy" id="2793069"/>
    <lineage>
        <taxon>Bacteria</taxon>
        <taxon>Pseudomonadati</taxon>
        <taxon>Bacteroidota</taxon>
        <taxon>Sphingobacteriia</taxon>
        <taxon>Sphingobacteriales</taxon>
        <taxon>Sphingobacteriaceae</taxon>
        <taxon>Pedobacter</taxon>
    </lineage>
</organism>
<evidence type="ECO:0000313" key="8">
    <source>
        <dbReference type="Proteomes" id="UP000660024"/>
    </source>
</evidence>
<proteinExistence type="inferred from homology"/>
<dbReference type="CDD" id="cd06171">
    <property type="entry name" value="Sigma70_r4"/>
    <property type="match status" value="1"/>
</dbReference>
<sequence length="205" mass="23831">MEVNPNFSDNAKNDFSLVERAKTGEQKAYAELMQRYKDSIFFMVLKMVNNKDDAMDITVTTFAKAFENLEKYRPEFAFSTWLFRIATNGSIDFIRKKKIATTSIDVLNGGENNEDRVFEIKSDVLNPEETSIKKQQTEQLKEIIDKLPPRYKTLIILRYFDELSYEEIAEQLDLPLGTVKAQLFRGRDLLSNVLSKRLKSEKSDF</sequence>
<feature type="domain" description="RNA polymerase sigma-70 region 2" evidence="5">
    <location>
        <begin position="32"/>
        <end position="98"/>
    </location>
</feature>
<dbReference type="PANTHER" id="PTHR43133:SF51">
    <property type="entry name" value="RNA POLYMERASE SIGMA FACTOR"/>
    <property type="match status" value="1"/>
</dbReference>
<dbReference type="PANTHER" id="PTHR43133">
    <property type="entry name" value="RNA POLYMERASE ECF-TYPE SIGMA FACTO"/>
    <property type="match status" value="1"/>
</dbReference>
<dbReference type="SUPFAM" id="SSF88946">
    <property type="entry name" value="Sigma2 domain of RNA polymerase sigma factors"/>
    <property type="match status" value="1"/>
</dbReference>
<dbReference type="Pfam" id="PF08281">
    <property type="entry name" value="Sigma70_r4_2"/>
    <property type="match status" value="1"/>
</dbReference>
<dbReference type="RefSeq" id="WP_200585189.1">
    <property type="nucleotide sequence ID" value="NZ_JAEHFY010000006.1"/>
</dbReference>
<dbReference type="InterPro" id="IPR013325">
    <property type="entry name" value="RNA_pol_sigma_r2"/>
</dbReference>
<keyword evidence="2" id="KW-0805">Transcription regulation</keyword>
<dbReference type="InterPro" id="IPR013249">
    <property type="entry name" value="RNA_pol_sigma70_r4_t2"/>
</dbReference>
<dbReference type="InterPro" id="IPR036388">
    <property type="entry name" value="WH-like_DNA-bd_sf"/>
</dbReference>
<evidence type="ECO:0000256" key="2">
    <source>
        <dbReference type="ARBA" id="ARBA00023015"/>
    </source>
</evidence>
<dbReference type="NCBIfam" id="TIGR02937">
    <property type="entry name" value="sigma70-ECF"/>
    <property type="match status" value="1"/>
</dbReference>
<dbReference type="Gene3D" id="1.10.10.10">
    <property type="entry name" value="Winged helix-like DNA-binding domain superfamily/Winged helix DNA-binding domain"/>
    <property type="match status" value="1"/>
</dbReference>
<dbReference type="InterPro" id="IPR039425">
    <property type="entry name" value="RNA_pol_sigma-70-like"/>
</dbReference>
<name>A0ABS1BHQ3_9SPHI</name>
<gene>
    <name evidence="7" type="ORF">I5M32_05510</name>
</gene>
<dbReference type="Pfam" id="PF04542">
    <property type="entry name" value="Sigma70_r2"/>
    <property type="match status" value="1"/>
</dbReference>
<feature type="domain" description="RNA polymerase sigma factor 70 region 4 type 2" evidence="6">
    <location>
        <begin position="138"/>
        <end position="188"/>
    </location>
</feature>
<accession>A0ABS1BHQ3</accession>
<protein>
    <submittedName>
        <fullName evidence="7">Sigma-70 family RNA polymerase sigma factor</fullName>
    </submittedName>
</protein>
<dbReference type="InterPro" id="IPR014284">
    <property type="entry name" value="RNA_pol_sigma-70_dom"/>
</dbReference>
<evidence type="ECO:0000259" key="6">
    <source>
        <dbReference type="Pfam" id="PF08281"/>
    </source>
</evidence>
<dbReference type="SUPFAM" id="SSF88659">
    <property type="entry name" value="Sigma3 and sigma4 domains of RNA polymerase sigma factors"/>
    <property type="match status" value="1"/>
</dbReference>
<evidence type="ECO:0000313" key="7">
    <source>
        <dbReference type="EMBL" id="MBK0382413.1"/>
    </source>
</evidence>
<dbReference type="InterPro" id="IPR013324">
    <property type="entry name" value="RNA_pol_sigma_r3/r4-like"/>
</dbReference>
<evidence type="ECO:0000259" key="5">
    <source>
        <dbReference type="Pfam" id="PF04542"/>
    </source>
</evidence>
<keyword evidence="8" id="KW-1185">Reference proteome</keyword>
<dbReference type="InterPro" id="IPR007627">
    <property type="entry name" value="RNA_pol_sigma70_r2"/>
</dbReference>
<dbReference type="EMBL" id="JAEHFY010000006">
    <property type="protein sequence ID" value="MBK0382413.1"/>
    <property type="molecule type" value="Genomic_DNA"/>
</dbReference>
<dbReference type="Gene3D" id="1.10.1740.10">
    <property type="match status" value="1"/>
</dbReference>
<comment type="caution">
    <text evidence="7">The sequence shown here is derived from an EMBL/GenBank/DDBJ whole genome shotgun (WGS) entry which is preliminary data.</text>
</comment>
<evidence type="ECO:0000256" key="1">
    <source>
        <dbReference type="ARBA" id="ARBA00010641"/>
    </source>
</evidence>
<evidence type="ECO:0000256" key="3">
    <source>
        <dbReference type="ARBA" id="ARBA00023082"/>
    </source>
</evidence>
<reference evidence="7 8" key="1">
    <citation type="submission" date="2020-12" db="EMBL/GenBank/DDBJ databases">
        <title>Bacterial novel species Pedobacter sp. SD-b isolated from soil.</title>
        <authorList>
            <person name="Jung H.-Y."/>
        </authorList>
    </citation>
    <scope>NUCLEOTIDE SEQUENCE [LARGE SCALE GENOMIC DNA]</scope>
    <source>
        <strain evidence="7 8">SD-b</strain>
    </source>
</reference>
<evidence type="ECO:0000256" key="4">
    <source>
        <dbReference type="ARBA" id="ARBA00023163"/>
    </source>
</evidence>
<keyword evidence="4" id="KW-0804">Transcription</keyword>
<keyword evidence="3" id="KW-0731">Sigma factor</keyword>
<comment type="similarity">
    <text evidence="1">Belongs to the sigma-70 factor family. ECF subfamily.</text>
</comment>